<sequence>MARRPQQGSTPLATPLTRRGATAVAAVLLGATAACAGPGGGPWSADARSERPASAPSAAGGAAPERRFTLVAGGGVLPHDAVVRQARVRGDGYDFRPVLAGVRPVVSAADLAICHLETVFSAVEEQGGDAGGRTAVTSPPQLAKNLAAIGYDACSTASDHALTDGAAGVERTLDALDNAGIRHTGTARTAAEAREPAWLKAGGARVAQLAYTYGLDDAQHPGGQPWAVALIDEERIIADARAARRAGADVVLVSLHWGTAWQTAPDERQLALAGALTASKTAGRPDIDLIVGAHAHVPQAYEKVNGTWVVYGTGDQFAGAGAGARHDRQRDPRGDRATIGRFTFAPPARPGERWEVAKAEFVPQWMDAAAGRVVNTAGAPAKGADRDEREEAKEAVSAAVLSRGAAADGLTMGR</sequence>
<name>A0ACC6Q4Z1_9ACTN</name>
<dbReference type="EMBL" id="JBBKAJ010000022">
    <property type="protein sequence ID" value="MEJ8638795.1"/>
    <property type="molecule type" value="Genomic_DNA"/>
</dbReference>
<protein>
    <submittedName>
        <fullName evidence="1">CapA family protein</fullName>
        <ecNumber evidence="1">3.1.-.-</ecNumber>
    </submittedName>
</protein>
<gene>
    <name evidence="1" type="ORF">WKI67_36130</name>
</gene>
<comment type="caution">
    <text evidence="1">The sequence shown here is derived from an EMBL/GenBank/DDBJ whole genome shotgun (WGS) entry which is preliminary data.</text>
</comment>
<dbReference type="EC" id="3.1.-.-" evidence="1"/>
<dbReference type="Proteomes" id="UP001377168">
    <property type="component" value="Unassembled WGS sequence"/>
</dbReference>
<evidence type="ECO:0000313" key="2">
    <source>
        <dbReference type="Proteomes" id="UP001377168"/>
    </source>
</evidence>
<accession>A0ACC6Q4Z1</accession>
<reference evidence="1" key="1">
    <citation type="submission" date="2024-03" db="EMBL/GenBank/DDBJ databases">
        <title>Novel Streptomyces species of biotechnological and ecological value are a feature of Machair soil.</title>
        <authorList>
            <person name="Prole J.R."/>
            <person name="Goodfellow M."/>
            <person name="Allenby N."/>
            <person name="Ward A.C."/>
        </authorList>
    </citation>
    <scope>NUCLEOTIDE SEQUENCE</scope>
    <source>
        <strain evidence="1">MS2.AVA.5</strain>
    </source>
</reference>
<keyword evidence="1" id="KW-0378">Hydrolase</keyword>
<proteinExistence type="predicted"/>
<evidence type="ECO:0000313" key="1">
    <source>
        <dbReference type="EMBL" id="MEJ8638795.1"/>
    </source>
</evidence>
<keyword evidence="2" id="KW-1185">Reference proteome</keyword>
<organism evidence="1 2">
    <name type="scientific">Streptomyces achmelvichensis</name>
    <dbReference type="NCBI Taxonomy" id="3134111"/>
    <lineage>
        <taxon>Bacteria</taxon>
        <taxon>Bacillati</taxon>
        <taxon>Actinomycetota</taxon>
        <taxon>Actinomycetes</taxon>
        <taxon>Kitasatosporales</taxon>
        <taxon>Streptomycetaceae</taxon>
        <taxon>Streptomyces</taxon>
    </lineage>
</organism>